<dbReference type="EMBL" id="RCMI01001504">
    <property type="protein sequence ID" value="KAG2884332.1"/>
    <property type="molecule type" value="Genomic_DNA"/>
</dbReference>
<accession>A0A329RGU6</accession>
<evidence type="ECO:0000313" key="3">
    <source>
        <dbReference type="EMBL" id="KAG2896474.1"/>
    </source>
</evidence>
<dbReference type="EMBL" id="RCMV01001430">
    <property type="protein sequence ID" value="KAG3208647.1"/>
    <property type="molecule type" value="Genomic_DNA"/>
</dbReference>
<evidence type="ECO:0000313" key="7">
    <source>
        <dbReference type="Proteomes" id="UP000251314"/>
    </source>
</evidence>
<evidence type="ECO:0000313" key="2">
    <source>
        <dbReference type="EMBL" id="KAG2884332.1"/>
    </source>
</evidence>
<dbReference type="Proteomes" id="UP000697107">
    <property type="component" value="Unassembled WGS sequence"/>
</dbReference>
<gene>
    <name evidence="6" type="ORF">PC110_g21025</name>
    <name evidence="1" type="ORF">PC113_g21590</name>
    <name evidence="2" type="ORF">PC115_g21371</name>
    <name evidence="3" type="ORF">PC117_g22991</name>
    <name evidence="4" type="ORF">PC118_g21176</name>
    <name evidence="5" type="ORF">PC129_g20336</name>
</gene>
<evidence type="ECO:0000313" key="4">
    <source>
        <dbReference type="EMBL" id="KAG2962899.1"/>
    </source>
</evidence>
<comment type="caution">
    <text evidence="6">The sequence shown here is derived from an EMBL/GenBank/DDBJ whole genome shotgun (WGS) entry which is preliminary data.</text>
</comment>
<dbReference type="Proteomes" id="UP000736787">
    <property type="component" value="Unassembled WGS sequence"/>
</dbReference>
<reference evidence="6 7" key="1">
    <citation type="submission" date="2018-01" db="EMBL/GenBank/DDBJ databases">
        <title>Draft genome of the strawberry crown rot pathogen Phytophthora cactorum.</title>
        <authorList>
            <person name="Armitage A.D."/>
            <person name="Lysoe E."/>
            <person name="Nellist C.F."/>
            <person name="Harrison R.J."/>
            <person name="Brurberg M.B."/>
        </authorList>
    </citation>
    <scope>NUCLEOTIDE SEQUENCE [LARGE SCALE GENOMIC DNA]</scope>
    <source>
        <strain evidence="6 7">10300</strain>
    </source>
</reference>
<evidence type="ECO:0000313" key="1">
    <source>
        <dbReference type="EMBL" id="KAG2827643.1"/>
    </source>
</evidence>
<dbReference type="AlphaFoldDB" id="A0A329RGU6"/>
<protein>
    <submittedName>
        <fullName evidence="6">Uncharacterized protein</fullName>
    </submittedName>
</protein>
<organism evidence="6 7">
    <name type="scientific">Phytophthora cactorum</name>
    <dbReference type="NCBI Taxonomy" id="29920"/>
    <lineage>
        <taxon>Eukaryota</taxon>
        <taxon>Sar</taxon>
        <taxon>Stramenopiles</taxon>
        <taxon>Oomycota</taxon>
        <taxon>Peronosporomycetes</taxon>
        <taxon>Peronosporales</taxon>
        <taxon>Peronosporaceae</taxon>
        <taxon>Phytophthora</taxon>
    </lineage>
</organism>
<evidence type="ECO:0000313" key="5">
    <source>
        <dbReference type="EMBL" id="KAG3208647.1"/>
    </source>
</evidence>
<dbReference type="EMBL" id="RCMK01001338">
    <property type="protein sequence ID" value="KAG2896474.1"/>
    <property type="molecule type" value="Genomic_DNA"/>
</dbReference>
<dbReference type="Proteomes" id="UP000760860">
    <property type="component" value="Unassembled WGS sequence"/>
</dbReference>
<dbReference type="Proteomes" id="UP000251314">
    <property type="component" value="Unassembled WGS sequence"/>
</dbReference>
<dbReference type="VEuPathDB" id="FungiDB:PC110_g21025"/>
<dbReference type="EMBL" id="MJFZ01001284">
    <property type="protein sequence ID" value="RAW22532.1"/>
    <property type="molecule type" value="Genomic_DNA"/>
</dbReference>
<dbReference type="EMBL" id="RCMG01001427">
    <property type="protein sequence ID" value="KAG2827643.1"/>
    <property type="molecule type" value="Genomic_DNA"/>
</dbReference>
<dbReference type="EMBL" id="RCML01001398">
    <property type="protein sequence ID" value="KAG2962899.1"/>
    <property type="molecule type" value="Genomic_DNA"/>
</dbReference>
<reference evidence="5" key="2">
    <citation type="submission" date="2018-05" db="EMBL/GenBank/DDBJ databases">
        <title>Effector identification in a new, highly contiguous assembly of the strawberry crown rot pathogen Phytophthora cactorum.</title>
        <authorList>
            <person name="Armitage A.D."/>
            <person name="Nellist C.F."/>
            <person name="Bates H."/>
            <person name="Vickerstaff R.J."/>
            <person name="Harrison R.J."/>
        </authorList>
    </citation>
    <scope>NUCLEOTIDE SEQUENCE</scope>
    <source>
        <strain evidence="1">15-7</strain>
        <strain evidence="2">4032</strain>
        <strain evidence="3">4040</strain>
        <strain evidence="4">P415</strain>
        <strain evidence="5">P421</strain>
    </source>
</reference>
<name>A0A329RGU6_9STRA</name>
<dbReference type="Proteomes" id="UP000774804">
    <property type="component" value="Unassembled WGS sequence"/>
</dbReference>
<sequence>MFTAEKLDALETMMDMGIGEEKEEYDKEFENRLVGWTKLR</sequence>
<proteinExistence type="predicted"/>
<dbReference type="Proteomes" id="UP000735874">
    <property type="component" value="Unassembled WGS sequence"/>
</dbReference>
<keyword evidence="7" id="KW-1185">Reference proteome</keyword>
<evidence type="ECO:0000313" key="6">
    <source>
        <dbReference type="EMBL" id="RAW22532.1"/>
    </source>
</evidence>